<dbReference type="Proteomes" id="UP001224781">
    <property type="component" value="Unassembled WGS sequence"/>
</dbReference>
<proteinExistence type="predicted"/>
<keyword evidence="4" id="KW-1185">Reference proteome</keyword>
<keyword evidence="1" id="KW-0472">Membrane</keyword>
<organism evidence="3 5">
    <name type="scientific">Agrobacterium larrymoorei</name>
    <dbReference type="NCBI Taxonomy" id="160699"/>
    <lineage>
        <taxon>Bacteria</taxon>
        <taxon>Pseudomonadati</taxon>
        <taxon>Pseudomonadota</taxon>
        <taxon>Alphaproteobacteria</taxon>
        <taxon>Hyphomicrobiales</taxon>
        <taxon>Rhizobiaceae</taxon>
        <taxon>Rhizobium/Agrobacterium group</taxon>
        <taxon>Agrobacterium</taxon>
    </lineage>
</organism>
<evidence type="ECO:0000313" key="5">
    <source>
        <dbReference type="Proteomes" id="UP001255601"/>
    </source>
</evidence>
<reference evidence="3" key="1">
    <citation type="submission" date="2023-08" db="EMBL/GenBank/DDBJ databases">
        <title>Functional and genomic diversity of the sorghum phyllosphere microbiome.</title>
        <authorList>
            <person name="Shade A."/>
        </authorList>
    </citation>
    <scope>NUCLEOTIDE SEQUENCE</scope>
    <source>
        <strain evidence="3">SORGH_AS_0974</strain>
        <strain evidence="2 4">SORGH_AS_1126</strain>
    </source>
</reference>
<accession>A0AAJ2EV38</accession>
<dbReference type="AlphaFoldDB" id="A0AAJ2EV38"/>
<feature type="transmembrane region" description="Helical" evidence="1">
    <location>
        <begin position="35"/>
        <end position="57"/>
    </location>
</feature>
<name>A0AAJ2EV38_9HYPH</name>
<gene>
    <name evidence="3" type="ORF">QE369_002314</name>
    <name evidence="2" type="ORF">QE408_002990</name>
</gene>
<dbReference type="EMBL" id="JAUTBL010000002">
    <property type="protein sequence ID" value="MDQ1185847.1"/>
    <property type="molecule type" value="Genomic_DNA"/>
</dbReference>
<protein>
    <submittedName>
        <fullName evidence="3">Uncharacterized protein</fullName>
    </submittedName>
</protein>
<dbReference type="Proteomes" id="UP001255601">
    <property type="component" value="Unassembled WGS sequence"/>
</dbReference>
<evidence type="ECO:0000313" key="3">
    <source>
        <dbReference type="EMBL" id="MDR6102117.1"/>
    </source>
</evidence>
<dbReference type="EMBL" id="JAVIZC010000003">
    <property type="protein sequence ID" value="MDR6102117.1"/>
    <property type="molecule type" value="Genomic_DNA"/>
</dbReference>
<evidence type="ECO:0000256" key="1">
    <source>
        <dbReference type="SAM" id="Phobius"/>
    </source>
</evidence>
<comment type="caution">
    <text evidence="3">The sequence shown here is derived from an EMBL/GenBank/DDBJ whole genome shotgun (WGS) entry which is preliminary data.</text>
</comment>
<sequence length="59" mass="6496">MSQQPEGGLTPKLAGRRRRRLIQLGRVCKTMKKPLLLLLMTCLVVGIVGHLIIAFVITG</sequence>
<evidence type="ECO:0000313" key="4">
    <source>
        <dbReference type="Proteomes" id="UP001224781"/>
    </source>
</evidence>
<evidence type="ECO:0000313" key="2">
    <source>
        <dbReference type="EMBL" id="MDQ1185847.1"/>
    </source>
</evidence>
<keyword evidence="1" id="KW-1133">Transmembrane helix</keyword>
<keyword evidence="1" id="KW-0812">Transmembrane</keyword>